<proteinExistence type="predicted"/>
<feature type="domain" description="PPM-type phosphatase" evidence="2">
    <location>
        <begin position="1"/>
        <end position="137"/>
    </location>
</feature>
<dbReference type="InterPro" id="IPR052016">
    <property type="entry name" value="Bact_Sigma-Reg"/>
</dbReference>
<comment type="caution">
    <text evidence="3">The sequence shown here is derived from an EMBL/GenBank/DDBJ whole genome shotgun (WGS) entry which is preliminary data.</text>
</comment>
<dbReference type="PANTHER" id="PTHR43156">
    <property type="entry name" value="STAGE II SPORULATION PROTEIN E-RELATED"/>
    <property type="match status" value="1"/>
</dbReference>
<evidence type="ECO:0000259" key="2">
    <source>
        <dbReference type="Pfam" id="PF07228"/>
    </source>
</evidence>
<evidence type="ECO:0000313" key="3">
    <source>
        <dbReference type="EMBL" id="MBM3276073.1"/>
    </source>
</evidence>
<dbReference type="Pfam" id="PF07228">
    <property type="entry name" value="SpoIIE"/>
    <property type="match status" value="1"/>
</dbReference>
<dbReference type="EMBL" id="VGJX01000847">
    <property type="protein sequence ID" value="MBM3276073.1"/>
    <property type="molecule type" value="Genomic_DNA"/>
</dbReference>
<sequence length="148" mass="16301">MQRVNRQLCRYRPKASFFICATYLEIAPLSGEYELINAGLSLPWHGSDPLIAKGRPLGFSEKTVFGLFTDRLEPGQALFCHTDGLEDGRYSNGHPVGFDGVRRIVEELAQATGKRAAMATHLEGIDLFDDITALRLARPGEAAGRDHS</sequence>
<keyword evidence="1" id="KW-0378">Hydrolase</keyword>
<dbReference type="InterPro" id="IPR001932">
    <property type="entry name" value="PPM-type_phosphatase-like_dom"/>
</dbReference>
<reference evidence="3 4" key="1">
    <citation type="submission" date="2019-03" db="EMBL/GenBank/DDBJ databases">
        <title>Lake Tanganyika Metagenome-Assembled Genomes (MAGs).</title>
        <authorList>
            <person name="Tran P."/>
        </authorList>
    </citation>
    <scope>NUCLEOTIDE SEQUENCE [LARGE SCALE GENOMIC DNA]</scope>
    <source>
        <strain evidence="3">K_DeepCast_65m_m2_236</strain>
    </source>
</reference>
<name>A0A937X667_9BACT</name>
<organism evidence="3 4">
    <name type="scientific">Candidatus Tanganyikabacteria bacterium</name>
    <dbReference type="NCBI Taxonomy" id="2961651"/>
    <lineage>
        <taxon>Bacteria</taxon>
        <taxon>Bacillati</taxon>
        <taxon>Candidatus Sericytochromatia</taxon>
        <taxon>Candidatus Tanganyikabacteria</taxon>
    </lineage>
</organism>
<dbReference type="PANTHER" id="PTHR43156:SF2">
    <property type="entry name" value="STAGE II SPORULATION PROTEIN E"/>
    <property type="match status" value="1"/>
</dbReference>
<dbReference type="Proteomes" id="UP000703893">
    <property type="component" value="Unassembled WGS sequence"/>
</dbReference>
<gene>
    <name evidence="3" type="ORF">FJZ00_13050</name>
</gene>
<evidence type="ECO:0000313" key="4">
    <source>
        <dbReference type="Proteomes" id="UP000703893"/>
    </source>
</evidence>
<dbReference type="AlphaFoldDB" id="A0A937X667"/>
<dbReference type="InterPro" id="IPR036457">
    <property type="entry name" value="PPM-type-like_dom_sf"/>
</dbReference>
<dbReference type="GO" id="GO:0016791">
    <property type="term" value="F:phosphatase activity"/>
    <property type="evidence" value="ECO:0007669"/>
    <property type="project" value="TreeGrafter"/>
</dbReference>
<evidence type="ECO:0000256" key="1">
    <source>
        <dbReference type="ARBA" id="ARBA00022801"/>
    </source>
</evidence>
<dbReference type="Gene3D" id="3.60.40.10">
    <property type="entry name" value="PPM-type phosphatase domain"/>
    <property type="match status" value="1"/>
</dbReference>
<accession>A0A937X667</accession>
<protein>
    <submittedName>
        <fullName evidence="3">SpoIIE family protein phosphatase</fullName>
    </submittedName>
</protein>